<dbReference type="RefSeq" id="WP_323581160.1">
    <property type="nucleotide sequence ID" value="NZ_JAXOHX010000016.1"/>
</dbReference>
<gene>
    <name evidence="3" type="ORF">VCX44_24115</name>
</gene>
<protein>
    <submittedName>
        <fullName evidence="3">AntA/AntB antirepressor family protein</fullName>
    </submittedName>
</protein>
<proteinExistence type="predicted"/>
<dbReference type="InterPro" id="IPR013557">
    <property type="entry name" value="AntA/B_antirep"/>
</dbReference>
<dbReference type="EMBL" id="JAYGOJ010000275">
    <property type="protein sequence ID" value="MEA9438789.1"/>
    <property type="molecule type" value="Genomic_DNA"/>
</dbReference>
<feature type="domain" description="AntA/AntB antirepressor" evidence="2">
    <location>
        <begin position="45"/>
        <end position="114"/>
    </location>
</feature>
<evidence type="ECO:0000256" key="1">
    <source>
        <dbReference type="SAM" id="MobiDB-lite"/>
    </source>
</evidence>
<evidence type="ECO:0000313" key="3">
    <source>
        <dbReference type="EMBL" id="MEA9438789.1"/>
    </source>
</evidence>
<feature type="compositionally biased region" description="Low complexity" evidence="1">
    <location>
        <begin position="9"/>
        <end position="18"/>
    </location>
</feature>
<dbReference type="Proteomes" id="UP001304847">
    <property type="component" value="Unassembled WGS sequence"/>
</dbReference>
<accession>A0ABU5WD74</accession>
<reference evidence="3 4" key="1">
    <citation type="submission" date="2023-12" db="EMBL/GenBank/DDBJ databases">
        <title>Characterization of antibiotic resistance in Aeromonas spp. in hospital effluent.</title>
        <authorList>
            <person name="Negoseki B.R.S."/>
            <person name="Krul D."/>
            <person name="Siqueira A.C."/>
            <person name="Almeida M."/>
            <person name="Mesa D."/>
            <person name="Conte D."/>
            <person name="Dalla-Costa L.M."/>
        </authorList>
    </citation>
    <scope>NUCLEOTIDE SEQUENCE [LARGE SCALE GENOMIC DNA]</scope>
    <source>
        <strain evidence="3 4">36v</strain>
    </source>
</reference>
<feature type="region of interest" description="Disordered" evidence="1">
    <location>
        <begin position="1"/>
        <end position="25"/>
    </location>
</feature>
<comment type="caution">
    <text evidence="3">The sequence shown here is derived from an EMBL/GenBank/DDBJ whole genome shotgun (WGS) entry which is preliminary data.</text>
</comment>
<evidence type="ECO:0000259" key="2">
    <source>
        <dbReference type="Pfam" id="PF08346"/>
    </source>
</evidence>
<dbReference type="PANTHER" id="PTHR36180:SF1">
    <property type="entry name" value="ANTA_ANTB ANTIREPRESSOR DOMAIN-CONTAINING PROTEIN"/>
    <property type="match status" value="1"/>
</dbReference>
<organism evidence="3 4">
    <name type="scientific">Aeromonas caviae</name>
    <name type="common">Aeromonas punctata</name>
    <dbReference type="NCBI Taxonomy" id="648"/>
    <lineage>
        <taxon>Bacteria</taxon>
        <taxon>Pseudomonadati</taxon>
        <taxon>Pseudomonadota</taxon>
        <taxon>Gammaproteobacteria</taxon>
        <taxon>Aeromonadales</taxon>
        <taxon>Aeromonadaceae</taxon>
        <taxon>Aeromonas</taxon>
    </lineage>
</organism>
<evidence type="ECO:0000313" key="4">
    <source>
        <dbReference type="Proteomes" id="UP001304847"/>
    </source>
</evidence>
<sequence length="259" mass="29061">MTIQKSRFSSEAAPQPAGSQPPQPSLAKWLPLTSQYIEGKAVQTVNARELHSFLKVGRDFSNWIKDRIAEYGFVEGVDYVVFTKFGENPQGGRPQKEYAIRLDMGKELAMVERNDEGRRARRYFIDCEALLIAVAPELNQAALERWHGEREASKDYCKLMNDALERHRATLGKATLGHHYSNEANLLNRLVLGMEAAKWATLHGVSGPIRQHMSAYQLALVAYLERSNATLLDAGMDFAERKARLAAMLAAKMKREGLA</sequence>
<name>A0ABU5WD74_AERCA</name>
<dbReference type="PANTHER" id="PTHR36180">
    <property type="entry name" value="DNA-BINDING PROTEIN-RELATED-RELATED"/>
    <property type="match status" value="1"/>
</dbReference>
<dbReference type="Pfam" id="PF08346">
    <property type="entry name" value="AntA"/>
    <property type="match status" value="1"/>
</dbReference>
<keyword evidence="4" id="KW-1185">Reference proteome</keyword>